<protein>
    <recommendedName>
        <fullName evidence="3">aldehyde dehydrogenase (NAD(+))</fullName>
        <ecNumber evidence="3">1.2.1.3</ecNumber>
    </recommendedName>
</protein>
<sequence length="492" mass="52992">MTDLGVLHDARRCMPAHFTAFYDGQFQEPIDGQYFDTFSPGDGKVVGKVAFAGVKDTEAALQAAQRACAAWATVPPLDRANLLRRVAGVLREHATELATLDALNTGSPITTMKGDAYAAADQIEFFAGMIPAVTGDTHDVGQETFNYTIREPLGVVARIVASNHPLMFTACKLAAPLAMGNTVVIKPPEQAPLSALRLMELIGDIFPRGVLNVLTGGADCGRALSTHPLVNKITLIGSAPVGRAIQRAAADTLKLSLFELGGKNALVAYPDAEIERLVNGVVAGMNWAWCGQSCGSTSRVFLHETIHDDVLRQVARKLEEKFRPGNPLHSATTMGSMVSKTAQDRVLKYIDSAKQEGARLVIGGGPPVTADTVGGYFVEPTIFADVEHHMTVAREEIFGPVLSVLKWEDEDEMFEQVNDVEYGLTGAVFTSNIGTMQRAVRNIQSGTVWVNMVGTHFLGMPFGGYKQSGIGKEECLEELYGMTQCKAVHVKL</sequence>
<keyword evidence="2 6" id="KW-0560">Oxidoreductase</keyword>
<dbReference type="PROSITE" id="PS00687">
    <property type="entry name" value="ALDEHYDE_DEHYDR_GLU"/>
    <property type="match status" value="1"/>
</dbReference>
<evidence type="ECO:0000256" key="4">
    <source>
        <dbReference type="ARBA" id="ARBA00049194"/>
    </source>
</evidence>
<accession>A0AAJ0G3L5</accession>
<dbReference type="Proteomes" id="UP001271007">
    <property type="component" value="Unassembled WGS sequence"/>
</dbReference>
<evidence type="ECO:0000259" key="7">
    <source>
        <dbReference type="Pfam" id="PF00171"/>
    </source>
</evidence>
<keyword evidence="9" id="KW-1185">Reference proteome</keyword>
<comment type="catalytic activity">
    <reaction evidence="4">
        <text>an aldehyde + NAD(+) + H2O = a carboxylate + NADH + 2 H(+)</text>
        <dbReference type="Rhea" id="RHEA:16185"/>
        <dbReference type="ChEBI" id="CHEBI:15377"/>
        <dbReference type="ChEBI" id="CHEBI:15378"/>
        <dbReference type="ChEBI" id="CHEBI:17478"/>
        <dbReference type="ChEBI" id="CHEBI:29067"/>
        <dbReference type="ChEBI" id="CHEBI:57540"/>
        <dbReference type="ChEBI" id="CHEBI:57945"/>
        <dbReference type="EC" id="1.2.1.3"/>
    </reaction>
</comment>
<proteinExistence type="inferred from homology"/>
<dbReference type="PANTHER" id="PTHR11699">
    <property type="entry name" value="ALDEHYDE DEHYDROGENASE-RELATED"/>
    <property type="match status" value="1"/>
</dbReference>
<comment type="similarity">
    <text evidence="1 6">Belongs to the aldehyde dehydrogenase family.</text>
</comment>
<dbReference type="Gene3D" id="3.40.605.10">
    <property type="entry name" value="Aldehyde Dehydrogenase, Chain A, domain 1"/>
    <property type="match status" value="1"/>
</dbReference>
<feature type="active site" evidence="5">
    <location>
        <position position="259"/>
    </location>
</feature>
<dbReference type="SUPFAM" id="SSF53720">
    <property type="entry name" value="ALDH-like"/>
    <property type="match status" value="1"/>
</dbReference>
<evidence type="ECO:0000313" key="9">
    <source>
        <dbReference type="Proteomes" id="UP001271007"/>
    </source>
</evidence>
<dbReference type="InterPro" id="IPR016162">
    <property type="entry name" value="Ald_DH_N"/>
</dbReference>
<dbReference type="Pfam" id="PF00171">
    <property type="entry name" value="Aldedh"/>
    <property type="match status" value="1"/>
</dbReference>
<name>A0AAJ0G3L5_9PEZI</name>
<dbReference type="InterPro" id="IPR016163">
    <property type="entry name" value="Ald_DH_C"/>
</dbReference>
<dbReference type="FunFam" id="3.40.605.10:FF:000007">
    <property type="entry name" value="NAD/NADP-dependent betaine aldehyde dehydrogenase"/>
    <property type="match status" value="1"/>
</dbReference>
<comment type="caution">
    <text evidence="8">The sequence shown here is derived from an EMBL/GenBank/DDBJ whole genome shotgun (WGS) entry which is preliminary data.</text>
</comment>
<evidence type="ECO:0000256" key="5">
    <source>
        <dbReference type="PROSITE-ProRule" id="PRU10007"/>
    </source>
</evidence>
<dbReference type="GO" id="GO:0004029">
    <property type="term" value="F:aldehyde dehydrogenase (NAD+) activity"/>
    <property type="evidence" value="ECO:0007669"/>
    <property type="project" value="UniProtKB-EC"/>
</dbReference>
<dbReference type="AlphaFoldDB" id="A0AAJ0G3L5"/>
<dbReference type="EMBL" id="JAWDJX010000180">
    <property type="protein sequence ID" value="KAK3045638.1"/>
    <property type="molecule type" value="Genomic_DNA"/>
</dbReference>
<dbReference type="InterPro" id="IPR015590">
    <property type="entry name" value="Aldehyde_DH_dom"/>
</dbReference>
<reference evidence="8" key="1">
    <citation type="submission" date="2023-04" db="EMBL/GenBank/DDBJ databases">
        <title>Black Yeasts Isolated from many extreme environments.</title>
        <authorList>
            <person name="Coleine C."/>
            <person name="Stajich J.E."/>
            <person name="Selbmann L."/>
        </authorList>
    </citation>
    <scope>NUCLEOTIDE SEQUENCE</scope>
    <source>
        <strain evidence="8">CCFEE 5312</strain>
    </source>
</reference>
<evidence type="ECO:0000256" key="3">
    <source>
        <dbReference type="ARBA" id="ARBA00024226"/>
    </source>
</evidence>
<dbReference type="InterPro" id="IPR029510">
    <property type="entry name" value="Ald_DH_CS_GLU"/>
</dbReference>
<gene>
    <name evidence="8" type="ORF">LTR09_012804</name>
</gene>
<organism evidence="8 9">
    <name type="scientific">Extremus antarcticus</name>
    <dbReference type="NCBI Taxonomy" id="702011"/>
    <lineage>
        <taxon>Eukaryota</taxon>
        <taxon>Fungi</taxon>
        <taxon>Dikarya</taxon>
        <taxon>Ascomycota</taxon>
        <taxon>Pezizomycotina</taxon>
        <taxon>Dothideomycetes</taxon>
        <taxon>Dothideomycetidae</taxon>
        <taxon>Mycosphaerellales</taxon>
        <taxon>Extremaceae</taxon>
        <taxon>Extremus</taxon>
    </lineage>
</organism>
<feature type="domain" description="Aldehyde dehydrogenase" evidence="7">
    <location>
        <begin position="33"/>
        <end position="488"/>
    </location>
</feature>
<evidence type="ECO:0000313" key="8">
    <source>
        <dbReference type="EMBL" id="KAK3045638.1"/>
    </source>
</evidence>
<dbReference type="InterPro" id="IPR016161">
    <property type="entry name" value="Ald_DH/histidinol_DH"/>
</dbReference>
<evidence type="ECO:0000256" key="1">
    <source>
        <dbReference type="ARBA" id="ARBA00009986"/>
    </source>
</evidence>
<dbReference type="EC" id="1.2.1.3" evidence="3"/>
<evidence type="ECO:0000256" key="2">
    <source>
        <dbReference type="ARBA" id="ARBA00023002"/>
    </source>
</evidence>
<evidence type="ECO:0000256" key="6">
    <source>
        <dbReference type="RuleBase" id="RU003345"/>
    </source>
</evidence>
<dbReference type="Gene3D" id="3.40.309.10">
    <property type="entry name" value="Aldehyde Dehydrogenase, Chain A, domain 2"/>
    <property type="match status" value="1"/>
</dbReference>